<dbReference type="RefSeq" id="WP_147265812.1">
    <property type="nucleotide sequence ID" value="NZ_QNRE01000004.1"/>
</dbReference>
<dbReference type="Proteomes" id="UP000252586">
    <property type="component" value="Unassembled WGS sequence"/>
</dbReference>
<proteinExistence type="predicted"/>
<dbReference type="OrthoDB" id="4570544at2"/>
<organism evidence="1 2">
    <name type="scientific">Nocardia puris</name>
    <dbReference type="NCBI Taxonomy" id="208602"/>
    <lineage>
        <taxon>Bacteria</taxon>
        <taxon>Bacillati</taxon>
        <taxon>Actinomycetota</taxon>
        <taxon>Actinomycetes</taxon>
        <taxon>Mycobacteriales</taxon>
        <taxon>Nocardiaceae</taxon>
        <taxon>Nocardia</taxon>
    </lineage>
</organism>
<keyword evidence="2" id="KW-1185">Reference proteome</keyword>
<sequence length="180" mass="19811">MSVELHSRSVGLSQSLTPWSEIEERRATYRRMGLAAVVDRKSRSIVIRGDRCAATRIVRMPSRVGASVRYALMAMTPRPPIVSQLLIEMGEHRREWRALAAHSPLAAAGFDSVLAIRGVHVCPPVSHILLPTPGDRRQVWIEPVTGDLPQLSVLLDAIREGLSVNSVPDLRNSNVVEAAK</sequence>
<dbReference type="EMBL" id="QNRE01000004">
    <property type="protein sequence ID" value="RBO91347.1"/>
    <property type="molecule type" value="Genomic_DNA"/>
</dbReference>
<accession>A0A366DMM0</accession>
<reference evidence="1 2" key="1">
    <citation type="submission" date="2018-06" db="EMBL/GenBank/DDBJ databases">
        <title>Genomic Encyclopedia of Type Strains, Phase IV (KMG-IV): sequencing the most valuable type-strain genomes for metagenomic binning, comparative biology and taxonomic classification.</title>
        <authorList>
            <person name="Goeker M."/>
        </authorList>
    </citation>
    <scope>NUCLEOTIDE SEQUENCE [LARGE SCALE GENOMIC DNA]</scope>
    <source>
        <strain evidence="1 2">DSM 44599</strain>
    </source>
</reference>
<comment type="caution">
    <text evidence="1">The sequence shown here is derived from an EMBL/GenBank/DDBJ whole genome shotgun (WGS) entry which is preliminary data.</text>
</comment>
<dbReference type="STRING" id="1210090.GCA_001613185_00890"/>
<name>A0A366DMM0_9NOCA</name>
<evidence type="ECO:0000313" key="1">
    <source>
        <dbReference type="EMBL" id="RBO91347.1"/>
    </source>
</evidence>
<protein>
    <submittedName>
        <fullName evidence="1">Uncharacterized protein</fullName>
    </submittedName>
</protein>
<evidence type="ECO:0000313" key="2">
    <source>
        <dbReference type="Proteomes" id="UP000252586"/>
    </source>
</evidence>
<dbReference type="AlphaFoldDB" id="A0A366DMM0"/>
<gene>
    <name evidence="1" type="ORF">DFR74_10449</name>
</gene>